<protein>
    <recommendedName>
        <fullName evidence="2">Nucleotide-diphospho-sugar transferase domain-containing protein</fullName>
    </recommendedName>
</protein>
<name>A0ABD0LVF9_9CAEN</name>
<dbReference type="AlphaFoldDB" id="A0ABD0LVF9"/>
<keyword evidence="1" id="KW-0812">Transmembrane</keyword>
<dbReference type="InterPro" id="IPR052636">
    <property type="entry name" value="UDP-D-xylose:L-fucose_XylT"/>
</dbReference>
<proteinExistence type="predicted"/>
<dbReference type="InterPro" id="IPR005069">
    <property type="entry name" value="Nucl-diP-sugar_transferase"/>
</dbReference>
<evidence type="ECO:0000256" key="1">
    <source>
        <dbReference type="SAM" id="Phobius"/>
    </source>
</evidence>
<gene>
    <name evidence="3" type="ORF">BaRGS_00005881</name>
</gene>
<feature type="domain" description="Nucleotide-diphospho-sugar transferase" evidence="2">
    <location>
        <begin position="273"/>
        <end position="447"/>
    </location>
</feature>
<accession>A0ABD0LVF9</accession>
<organism evidence="3 4">
    <name type="scientific">Batillaria attramentaria</name>
    <dbReference type="NCBI Taxonomy" id="370345"/>
    <lineage>
        <taxon>Eukaryota</taxon>
        <taxon>Metazoa</taxon>
        <taxon>Spiralia</taxon>
        <taxon>Lophotrochozoa</taxon>
        <taxon>Mollusca</taxon>
        <taxon>Gastropoda</taxon>
        <taxon>Caenogastropoda</taxon>
        <taxon>Sorbeoconcha</taxon>
        <taxon>Cerithioidea</taxon>
        <taxon>Batillariidae</taxon>
        <taxon>Batillaria</taxon>
    </lineage>
</organism>
<sequence length="472" mass="54125">QADDVTRLPVMLSSVKGRFEMLLDRTPCDVRSGKQWTLTGHDHSLESAPAQQLGGRAQRYVLESRAGFDATCRSLSRSAGPPTRDLFGPAVVPCKRRSPALLKEIRNKRLYCIPRLKYGVIVSSSWLCGHFAILLFLLYRATEVPNTSDIQEVPEQRYRSWRRQTVRIPISGQELRSNLPDQLYPLIDICRQLQEQGELLITFVNEAYLPFMYNFLCHTAYFGVSGRMVVLVDGFSARRKLERHWPGVHVLSVSDVTASEDESFGSLHPGNLTYGTAGYVRMMAHRTKILNVLLQYGFSFFLFEADFVWLANPLPDFLQYGKKHELDFVGTISSDPLEDNICGAFIYFRNTVRTRTVWERVTKQVEILEDVVSLLEDSEKAPPREHEQIYLNALLKKRYFGVRYGAVDYTTVMDGRWYQMPRESQRVLKVKAIHNNFAIGNEEKMKRARDAGHWVLNDDLRCNSSKVAALKE</sequence>
<feature type="transmembrane region" description="Helical" evidence="1">
    <location>
        <begin position="211"/>
        <end position="232"/>
    </location>
</feature>
<evidence type="ECO:0000259" key="2">
    <source>
        <dbReference type="Pfam" id="PF03407"/>
    </source>
</evidence>
<feature type="non-terminal residue" evidence="3">
    <location>
        <position position="472"/>
    </location>
</feature>
<dbReference type="EMBL" id="JACVVK020000023">
    <property type="protein sequence ID" value="KAK7502932.1"/>
    <property type="molecule type" value="Genomic_DNA"/>
</dbReference>
<feature type="transmembrane region" description="Helical" evidence="1">
    <location>
        <begin position="116"/>
        <end position="139"/>
    </location>
</feature>
<evidence type="ECO:0000313" key="3">
    <source>
        <dbReference type="EMBL" id="KAK7502932.1"/>
    </source>
</evidence>
<dbReference type="Pfam" id="PF03407">
    <property type="entry name" value="Nucleotid_trans"/>
    <property type="match status" value="1"/>
</dbReference>
<dbReference type="PANTHER" id="PTHR47032">
    <property type="entry name" value="UDP-D-XYLOSE:L-FUCOSE ALPHA-1,3-D-XYLOSYLTRANSFERASE-RELATED"/>
    <property type="match status" value="1"/>
</dbReference>
<feature type="transmembrane region" description="Helical" evidence="1">
    <location>
        <begin position="289"/>
        <end position="310"/>
    </location>
</feature>
<feature type="non-terminal residue" evidence="3">
    <location>
        <position position="1"/>
    </location>
</feature>
<keyword evidence="1" id="KW-1133">Transmembrane helix</keyword>
<keyword evidence="4" id="KW-1185">Reference proteome</keyword>
<dbReference type="PANTHER" id="PTHR47032:SF1">
    <property type="entry name" value="UDP-D-XYLOSE:L-FUCOSE ALPHA-1,3-D-XYLOSYLTRANSFERASE-RELATED"/>
    <property type="match status" value="1"/>
</dbReference>
<keyword evidence="1" id="KW-0472">Membrane</keyword>
<reference evidence="3 4" key="1">
    <citation type="journal article" date="2023" name="Sci. Data">
        <title>Genome assembly of the Korean intertidal mud-creeper Batillaria attramentaria.</title>
        <authorList>
            <person name="Patra A.K."/>
            <person name="Ho P.T."/>
            <person name="Jun S."/>
            <person name="Lee S.J."/>
            <person name="Kim Y."/>
            <person name="Won Y.J."/>
        </authorList>
    </citation>
    <scope>NUCLEOTIDE SEQUENCE [LARGE SCALE GENOMIC DNA]</scope>
    <source>
        <strain evidence="3">Wonlab-2016</strain>
    </source>
</reference>
<dbReference type="Proteomes" id="UP001519460">
    <property type="component" value="Unassembled WGS sequence"/>
</dbReference>
<evidence type="ECO:0000313" key="4">
    <source>
        <dbReference type="Proteomes" id="UP001519460"/>
    </source>
</evidence>
<comment type="caution">
    <text evidence="3">The sequence shown here is derived from an EMBL/GenBank/DDBJ whole genome shotgun (WGS) entry which is preliminary data.</text>
</comment>